<dbReference type="EMBL" id="JBHMCT010000020">
    <property type="protein sequence ID" value="MFB9558311.1"/>
    <property type="molecule type" value="Genomic_DNA"/>
</dbReference>
<evidence type="ECO:0000313" key="1">
    <source>
        <dbReference type="EMBL" id="MFB9558311.1"/>
    </source>
</evidence>
<name>A0ABV5QXS1_9ACTN</name>
<keyword evidence="2" id="KW-1185">Reference proteome</keyword>
<organism evidence="1 2">
    <name type="scientific">Streptomyces roseoviridis</name>
    <dbReference type="NCBI Taxonomy" id="67361"/>
    <lineage>
        <taxon>Bacteria</taxon>
        <taxon>Bacillati</taxon>
        <taxon>Actinomycetota</taxon>
        <taxon>Actinomycetes</taxon>
        <taxon>Kitasatosporales</taxon>
        <taxon>Streptomycetaceae</taxon>
        <taxon>Streptomyces</taxon>
    </lineage>
</organism>
<gene>
    <name evidence="1" type="ORF">ACFFTP_29510</name>
</gene>
<accession>A0ABV5QXS1</accession>
<dbReference type="SUPFAM" id="SSF56059">
    <property type="entry name" value="Glutathione synthetase ATP-binding domain-like"/>
    <property type="match status" value="1"/>
</dbReference>
<dbReference type="RefSeq" id="WP_345483669.1">
    <property type="nucleotide sequence ID" value="NZ_BAAAWU010000001.1"/>
</dbReference>
<reference evidence="1 2" key="1">
    <citation type="submission" date="2024-09" db="EMBL/GenBank/DDBJ databases">
        <authorList>
            <person name="Sun Q."/>
            <person name="Mori K."/>
        </authorList>
    </citation>
    <scope>NUCLEOTIDE SEQUENCE [LARGE SCALE GENOMIC DNA]</scope>
    <source>
        <strain evidence="1 2">JCM 4414</strain>
    </source>
</reference>
<dbReference type="Proteomes" id="UP001589716">
    <property type="component" value="Unassembled WGS sequence"/>
</dbReference>
<comment type="caution">
    <text evidence="1">The sequence shown here is derived from an EMBL/GenBank/DDBJ whole genome shotgun (WGS) entry which is preliminary data.</text>
</comment>
<proteinExistence type="predicted"/>
<protein>
    <recommendedName>
        <fullName evidence="3">Circularly permuted type 2 ATP-grasp protein</fullName>
    </recommendedName>
</protein>
<sequence>MSGAGDAARAWQRALARTEGEGEALADAMRGHPFADGEGWMPARPLLVDRTELRSALADLRELTALIRDEALRRCDGDPGRLAALAGVEHRRPAPGTPGIEHWADSVRADVVLGAEGWRVCEVNVDSALGGAGAMAAAVGAHLGGPAARRLRSQGLRLTAPDYYARKAEALRAWAPGAGGGPPRVAVLGVTQPGEPHPDAVFDDEVRMLRRHGLAASREDPRDGVEVVAGRLRNRSGDAYDLAVRYYVPRVAERLGARAARLHEIEGAARTVTFVPRTAFGFASKRILAWLWEAAASGRAGHAVVRRRVPYTVLVADRTVVLPDGHRTHLPTHLLRRQAGYLLKPAFEMGGRGVLLGRATDERRWRLAVDEALSGECPTVAQRYVAPRPVGVPVVRGGALEVRRVTAVVSPFLLRGRYAGSFCRLAPAHRSPVVNWEDDLLHTALVSVDRGAA</sequence>
<evidence type="ECO:0000313" key="2">
    <source>
        <dbReference type="Proteomes" id="UP001589716"/>
    </source>
</evidence>
<evidence type="ECO:0008006" key="3">
    <source>
        <dbReference type="Google" id="ProtNLM"/>
    </source>
</evidence>